<dbReference type="CDD" id="cd00310">
    <property type="entry name" value="ATP-synt_Fo_a_6"/>
    <property type="match status" value="1"/>
</dbReference>
<evidence type="ECO:0000256" key="8">
    <source>
        <dbReference type="ARBA" id="ARBA00023065"/>
    </source>
</evidence>
<keyword evidence="7 11" id="KW-1133">Transmembrane helix</keyword>
<comment type="function">
    <text evidence="11 12">Key component of the proton channel; it plays a direct role in the translocation of protons across the membrane.</text>
</comment>
<protein>
    <recommendedName>
        <fullName evidence="11 12">ATP synthase subunit a</fullName>
    </recommendedName>
    <alternativeName>
        <fullName evidence="11">ATP synthase F0 sector subunit a</fullName>
    </alternativeName>
    <alternativeName>
        <fullName evidence="11">F-ATPase subunit 6</fullName>
    </alternativeName>
</protein>
<evidence type="ECO:0000256" key="9">
    <source>
        <dbReference type="ARBA" id="ARBA00023136"/>
    </source>
</evidence>
<dbReference type="AlphaFoldDB" id="A0A2V3VKR3"/>
<feature type="transmembrane region" description="Helical" evidence="11">
    <location>
        <begin position="178"/>
        <end position="200"/>
    </location>
</feature>
<name>A0A2V3VKR3_9BACI</name>
<dbReference type="InterPro" id="IPR045082">
    <property type="entry name" value="ATP_syn_F0_a_bact/chloroplast"/>
</dbReference>
<dbReference type="HAMAP" id="MF_01393">
    <property type="entry name" value="ATP_synth_a_bact"/>
    <property type="match status" value="1"/>
</dbReference>
<evidence type="ECO:0000256" key="1">
    <source>
        <dbReference type="ARBA" id="ARBA00004141"/>
    </source>
</evidence>
<comment type="subcellular location">
    <subcellularLocation>
        <location evidence="11 12">Cell membrane</location>
        <topology evidence="11 12">Multi-pass membrane protein</topology>
    </subcellularLocation>
    <subcellularLocation>
        <location evidence="1">Membrane</location>
        <topology evidence="1">Multi-pass membrane protein</topology>
    </subcellularLocation>
</comment>
<gene>
    <name evidence="11" type="primary">atpB</name>
    <name evidence="13" type="ORF">DFR56_11965</name>
</gene>
<dbReference type="SUPFAM" id="SSF81336">
    <property type="entry name" value="F1F0 ATP synthase subunit A"/>
    <property type="match status" value="1"/>
</dbReference>
<feature type="transmembrane region" description="Helical" evidence="11">
    <location>
        <begin position="206"/>
        <end position="233"/>
    </location>
</feature>
<dbReference type="NCBIfam" id="NF004479">
    <property type="entry name" value="PRK05815.1-4"/>
    <property type="match status" value="1"/>
</dbReference>
<dbReference type="Pfam" id="PF00119">
    <property type="entry name" value="ATP-synt_A"/>
    <property type="match status" value="1"/>
</dbReference>
<keyword evidence="14" id="KW-1185">Reference proteome</keyword>
<dbReference type="EMBL" id="QJJQ01000019">
    <property type="protein sequence ID" value="PXW82377.1"/>
    <property type="molecule type" value="Genomic_DNA"/>
</dbReference>
<evidence type="ECO:0000256" key="3">
    <source>
        <dbReference type="ARBA" id="ARBA00022448"/>
    </source>
</evidence>
<evidence type="ECO:0000256" key="11">
    <source>
        <dbReference type="HAMAP-Rule" id="MF_01393"/>
    </source>
</evidence>
<keyword evidence="9 11" id="KW-0472">Membrane</keyword>
<evidence type="ECO:0000256" key="10">
    <source>
        <dbReference type="ARBA" id="ARBA00023310"/>
    </source>
</evidence>
<dbReference type="GO" id="GO:0042777">
    <property type="term" value="P:proton motive force-driven plasma membrane ATP synthesis"/>
    <property type="evidence" value="ECO:0007669"/>
    <property type="project" value="TreeGrafter"/>
</dbReference>
<sequence length="240" mass="26774">MEHGAPIIENVFGIPWLSVNLSNVLMIIVTSAIVFILSVLGARKLQMKPTGAQNVMEWILDFVKGIINDTMDWKTGKTFLPLAITLFTFILVGNLLGVITTFIYNGEVWWKSPTADPGITLTLSSMVIILSHYYGIKLRGGKHYFKSYFTPVWFLFPIKIIEEFANTLTLGLRLFGNLFAGEVLLGLLVTLTTLNVWGFLGGAIPYLAWSGFSVFIGGIQAFIFTMLSMVYIAHKVNEEH</sequence>
<evidence type="ECO:0000256" key="7">
    <source>
        <dbReference type="ARBA" id="ARBA00022989"/>
    </source>
</evidence>
<keyword evidence="6 11" id="KW-0375">Hydrogen ion transport</keyword>
<dbReference type="PROSITE" id="PS00449">
    <property type="entry name" value="ATPASE_A"/>
    <property type="match status" value="1"/>
</dbReference>
<accession>A0A2V3VKR3</accession>
<keyword evidence="3 11" id="KW-0813">Transport</keyword>
<evidence type="ECO:0000256" key="12">
    <source>
        <dbReference type="RuleBase" id="RU000483"/>
    </source>
</evidence>
<keyword evidence="4 11" id="KW-0138">CF(0)</keyword>
<dbReference type="InterPro" id="IPR035908">
    <property type="entry name" value="F0_ATP_A_sf"/>
</dbReference>
<evidence type="ECO:0000256" key="6">
    <source>
        <dbReference type="ARBA" id="ARBA00022781"/>
    </source>
</evidence>
<feature type="transmembrane region" description="Helical" evidence="11">
    <location>
        <begin position="79"/>
        <end position="105"/>
    </location>
</feature>
<feature type="transmembrane region" description="Helical" evidence="11">
    <location>
        <begin position="20"/>
        <end position="40"/>
    </location>
</feature>
<organism evidence="13 14">
    <name type="scientific">Pseudogracilibacillus auburnensis</name>
    <dbReference type="NCBI Taxonomy" id="1494959"/>
    <lineage>
        <taxon>Bacteria</taxon>
        <taxon>Bacillati</taxon>
        <taxon>Bacillota</taxon>
        <taxon>Bacilli</taxon>
        <taxon>Bacillales</taxon>
        <taxon>Bacillaceae</taxon>
        <taxon>Pseudogracilibacillus</taxon>
    </lineage>
</organism>
<comment type="caution">
    <text evidence="13">The sequence shown here is derived from an EMBL/GenBank/DDBJ whole genome shotgun (WGS) entry which is preliminary data.</text>
</comment>
<evidence type="ECO:0000313" key="14">
    <source>
        <dbReference type="Proteomes" id="UP000247978"/>
    </source>
</evidence>
<evidence type="ECO:0000256" key="5">
    <source>
        <dbReference type="ARBA" id="ARBA00022692"/>
    </source>
</evidence>
<evidence type="ECO:0000256" key="4">
    <source>
        <dbReference type="ARBA" id="ARBA00022547"/>
    </source>
</evidence>
<dbReference type="PANTHER" id="PTHR42823">
    <property type="entry name" value="ATP SYNTHASE SUBUNIT A, CHLOROPLASTIC"/>
    <property type="match status" value="1"/>
</dbReference>
<proteinExistence type="inferred from homology"/>
<dbReference type="GO" id="GO:0045259">
    <property type="term" value="C:proton-transporting ATP synthase complex"/>
    <property type="evidence" value="ECO:0007669"/>
    <property type="project" value="UniProtKB-KW"/>
</dbReference>
<dbReference type="InterPro" id="IPR000568">
    <property type="entry name" value="ATP_synth_F0_asu"/>
</dbReference>
<keyword evidence="8 11" id="KW-0406">Ion transport</keyword>
<dbReference type="RefSeq" id="WP_110397175.1">
    <property type="nucleotide sequence ID" value="NZ_JADIJL010000020.1"/>
</dbReference>
<dbReference type="Proteomes" id="UP000247978">
    <property type="component" value="Unassembled WGS sequence"/>
</dbReference>
<keyword evidence="11" id="KW-1003">Cell membrane</keyword>
<comment type="similarity">
    <text evidence="2 11 12">Belongs to the ATPase A chain family.</text>
</comment>
<dbReference type="OrthoDB" id="9789241at2"/>
<keyword evidence="10 11" id="KW-0066">ATP synthesis</keyword>
<dbReference type="PRINTS" id="PR00123">
    <property type="entry name" value="ATPASEA"/>
</dbReference>
<dbReference type="GO" id="GO:0005886">
    <property type="term" value="C:plasma membrane"/>
    <property type="evidence" value="ECO:0007669"/>
    <property type="project" value="UniProtKB-SubCell"/>
</dbReference>
<evidence type="ECO:0000313" key="13">
    <source>
        <dbReference type="EMBL" id="PXW82377.1"/>
    </source>
</evidence>
<dbReference type="Gene3D" id="1.20.120.220">
    <property type="entry name" value="ATP synthase, F0 complex, subunit A"/>
    <property type="match status" value="1"/>
</dbReference>
<feature type="transmembrane region" description="Helical" evidence="11">
    <location>
        <begin position="117"/>
        <end position="136"/>
    </location>
</feature>
<keyword evidence="5 11" id="KW-0812">Transmembrane</keyword>
<dbReference type="PANTHER" id="PTHR42823:SF3">
    <property type="entry name" value="ATP SYNTHASE SUBUNIT A, CHLOROPLASTIC"/>
    <property type="match status" value="1"/>
</dbReference>
<reference evidence="13 14" key="1">
    <citation type="submission" date="2018-05" db="EMBL/GenBank/DDBJ databases">
        <title>Genomic Encyclopedia of Type Strains, Phase IV (KMG-IV): sequencing the most valuable type-strain genomes for metagenomic binning, comparative biology and taxonomic classification.</title>
        <authorList>
            <person name="Goeker M."/>
        </authorList>
    </citation>
    <scope>NUCLEOTIDE SEQUENCE [LARGE SCALE GENOMIC DNA]</scope>
    <source>
        <strain evidence="13 14">DSM 28556</strain>
    </source>
</reference>
<dbReference type="GO" id="GO:0046933">
    <property type="term" value="F:proton-transporting ATP synthase activity, rotational mechanism"/>
    <property type="evidence" value="ECO:0007669"/>
    <property type="project" value="UniProtKB-UniRule"/>
</dbReference>
<dbReference type="NCBIfam" id="TIGR01131">
    <property type="entry name" value="ATP_synt_6_or_A"/>
    <property type="match status" value="1"/>
</dbReference>
<evidence type="ECO:0000256" key="2">
    <source>
        <dbReference type="ARBA" id="ARBA00006810"/>
    </source>
</evidence>
<dbReference type="InterPro" id="IPR023011">
    <property type="entry name" value="ATP_synth_F0_asu_AS"/>
</dbReference>